<organism evidence="1 2">
    <name type="scientific">Tanticharoenia sakaeratensis NBRC 103193</name>
    <dbReference type="NCBI Taxonomy" id="1231623"/>
    <lineage>
        <taxon>Bacteria</taxon>
        <taxon>Pseudomonadati</taxon>
        <taxon>Pseudomonadota</taxon>
        <taxon>Alphaproteobacteria</taxon>
        <taxon>Acetobacterales</taxon>
        <taxon>Acetobacteraceae</taxon>
        <taxon>Tanticharoenia</taxon>
    </lineage>
</organism>
<dbReference type="RefSeq" id="WP_048850745.1">
    <property type="nucleotide sequence ID" value="NZ_BALE01000048.1"/>
</dbReference>
<reference evidence="1 2" key="1">
    <citation type="submission" date="2012-10" db="EMBL/GenBank/DDBJ databases">
        <title>Genome sequencing of Tanticharoenia sakaeratensis NBRC 103193.</title>
        <authorList>
            <person name="Azuma Y."/>
            <person name="Hadano H."/>
            <person name="Hirakawa H."/>
            <person name="Matsushita K."/>
        </authorList>
    </citation>
    <scope>NUCLEOTIDE SEQUENCE [LARGE SCALE GENOMIC DNA]</scope>
    <source>
        <strain evidence="1 2">NBRC 103193</strain>
    </source>
</reference>
<proteinExistence type="predicted"/>
<gene>
    <name evidence="1" type="ORF">Tasa_048_171</name>
</gene>
<evidence type="ECO:0000313" key="1">
    <source>
        <dbReference type="EMBL" id="GAN55546.1"/>
    </source>
</evidence>
<evidence type="ECO:0000313" key="2">
    <source>
        <dbReference type="Proteomes" id="UP000032679"/>
    </source>
</evidence>
<accession>A0A0D6MQ17</accession>
<dbReference type="AlphaFoldDB" id="A0A0D6MQ17"/>
<protein>
    <submittedName>
        <fullName evidence="1">Uncharacterized protein</fullName>
    </submittedName>
</protein>
<dbReference type="Proteomes" id="UP000032679">
    <property type="component" value="Unassembled WGS sequence"/>
</dbReference>
<sequence length="69" mass="7482">MVGILEYYKSQAFRMLATEHQRRNLARLRHSAANAAEQAGVARDRLVDTARRAADAVTDAAGGGRIKTG</sequence>
<keyword evidence="2" id="KW-1185">Reference proteome</keyword>
<comment type="caution">
    <text evidence="1">The sequence shown here is derived from an EMBL/GenBank/DDBJ whole genome shotgun (WGS) entry which is preliminary data.</text>
</comment>
<dbReference type="EMBL" id="BALE01000048">
    <property type="protein sequence ID" value="GAN55546.1"/>
    <property type="molecule type" value="Genomic_DNA"/>
</dbReference>
<name>A0A0D6MQ17_9PROT</name>